<evidence type="ECO:0000256" key="2">
    <source>
        <dbReference type="ARBA" id="ARBA00023002"/>
    </source>
</evidence>
<comment type="caution">
    <text evidence="4">The sequence shown here is derived from an EMBL/GenBank/DDBJ whole genome shotgun (WGS) entry which is preliminary data.</text>
</comment>
<dbReference type="PRINTS" id="PR00081">
    <property type="entry name" value="GDHRDH"/>
</dbReference>
<dbReference type="InterPro" id="IPR036291">
    <property type="entry name" value="NAD(P)-bd_dom_sf"/>
</dbReference>
<comment type="similarity">
    <text evidence="1 3">Belongs to the short-chain dehydrogenases/reductases (SDR) family.</text>
</comment>
<name>A0ABV7Z5I6_9DEIO</name>
<dbReference type="PROSITE" id="PS00061">
    <property type="entry name" value="ADH_SHORT"/>
    <property type="match status" value="1"/>
</dbReference>
<dbReference type="Proteomes" id="UP001595803">
    <property type="component" value="Unassembled WGS sequence"/>
</dbReference>
<dbReference type="EC" id="1.-.-.-" evidence="4"/>
<dbReference type="PRINTS" id="PR00080">
    <property type="entry name" value="SDRFAMILY"/>
</dbReference>
<sequence length="297" mass="31980">MTATRNPAGWVAVLTGAAGAIGAEIAVALDAAGARLALVDLNREALERVQDRLSRPAQLIVADLTRPEDIGRIRAEVIGHHGACHLLINNAGVVMVEAFERSTPETIETELRVNLLAPALLSREFFPWLCLGFQSGRHTERGQIVNIVSMASIVPIAESAVYTASKFGLRGLMLALHQRFAARGVHVSSILPGAVDTGMLRHEATHGGSALNFLSEPQTARQIAQAVMKTIARPRVERYVPMSDGVSGLLVMLFPGLLSRLTPLMSVLGERGRQRYLRTRGLVAVTPRDTTGPVTRP</sequence>
<accession>A0ABV7Z5I6</accession>
<keyword evidence="2 4" id="KW-0560">Oxidoreductase</keyword>
<dbReference type="EMBL" id="JBHRZG010000008">
    <property type="protein sequence ID" value="MFC3832731.1"/>
    <property type="molecule type" value="Genomic_DNA"/>
</dbReference>
<dbReference type="CDD" id="cd05233">
    <property type="entry name" value="SDR_c"/>
    <property type="match status" value="1"/>
</dbReference>
<dbReference type="InterPro" id="IPR020904">
    <property type="entry name" value="Sc_DH/Rdtase_CS"/>
</dbReference>
<dbReference type="InterPro" id="IPR002347">
    <property type="entry name" value="SDR_fam"/>
</dbReference>
<evidence type="ECO:0000313" key="5">
    <source>
        <dbReference type="Proteomes" id="UP001595803"/>
    </source>
</evidence>
<dbReference type="PANTHER" id="PTHR44196:SF1">
    <property type="entry name" value="DEHYDROGENASE_REDUCTASE SDR FAMILY MEMBER 7B"/>
    <property type="match status" value="1"/>
</dbReference>
<proteinExistence type="inferred from homology"/>
<keyword evidence="5" id="KW-1185">Reference proteome</keyword>
<gene>
    <name evidence="4" type="ORF">ACFOSB_07665</name>
</gene>
<dbReference type="Pfam" id="PF00106">
    <property type="entry name" value="adh_short"/>
    <property type="match status" value="1"/>
</dbReference>
<evidence type="ECO:0000256" key="1">
    <source>
        <dbReference type="ARBA" id="ARBA00006484"/>
    </source>
</evidence>
<dbReference type="Gene3D" id="3.40.50.720">
    <property type="entry name" value="NAD(P)-binding Rossmann-like Domain"/>
    <property type="match status" value="1"/>
</dbReference>
<evidence type="ECO:0000313" key="4">
    <source>
        <dbReference type="EMBL" id="MFC3832731.1"/>
    </source>
</evidence>
<dbReference type="RefSeq" id="WP_322474015.1">
    <property type="nucleotide sequence ID" value="NZ_JBHRZG010000008.1"/>
</dbReference>
<dbReference type="SUPFAM" id="SSF51735">
    <property type="entry name" value="NAD(P)-binding Rossmann-fold domains"/>
    <property type="match status" value="1"/>
</dbReference>
<protein>
    <submittedName>
        <fullName evidence="4">SDR family NAD(P)-dependent oxidoreductase</fullName>
        <ecNumber evidence="4">1.-.-.-</ecNumber>
    </submittedName>
</protein>
<evidence type="ECO:0000256" key="3">
    <source>
        <dbReference type="RuleBase" id="RU000363"/>
    </source>
</evidence>
<organism evidence="4 5">
    <name type="scientific">Deinococcus rufus</name>
    <dbReference type="NCBI Taxonomy" id="2136097"/>
    <lineage>
        <taxon>Bacteria</taxon>
        <taxon>Thermotogati</taxon>
        <taxon>Deinococcota</taxon>
        <taxon>Deinococci</taxon>
        <taxon>Deinococcales</taxon>
        <taxon>Deinococcaceae</taxon>
        <taxon>Deinococcus</taxon>
    </lineage>
</organism>
<reference evidence="5" key="1">
    <citation type="journal article" date="2019" name="Int. J. Syst. Evol. Microbiol.">
        <title>The Global Catalogue of Microorganisms (GCM) 10K type strain sequencing project: providing services to taxonomists for standard genome sequencing and annotation.</title>
        <authorList>
            <consortium name="The Broad Institute Genomics Platform"/>
            <consortium name="The Broad Institute Genome Sequencing Center for Infectious Disease"/>
            <person name="Wu L."/>
            <person name="Ma J."/>
        </authorList>
    </citation>
    <scope>NUCLEOTIDE SEQUENCE [LARGE SCALE GENOMIC DNA]</scope>
    <source>
        <strain evidence="5">CCTCC AB 2017081</strain>
    </source>
</reference>
<dbReference type="GO" id="GO:0016491">
    <property type="term" value="F:oxidoreductase activity"/>
    <property type="evidence" value="ECO:0007669"/>
    <property type="project" value="UniProtKB-KW"/>
</dbReference>
<dbReference type="PANTHER" id="PTHR44196">
    <property type="entry name" value="DEHYDROGENASE/REDUCTASE SDR FAMILY MEMBER 7B"/>
    <property type="match status" value="1"/>
</dbReference>